<dbReference type="GO" id="GO:0003899">
    <property type="term" value="F:DNA-directed RNA polymerase activity"/>
    <property type="evidence" value="ECO:0007669"/>
    <property type="project" value="UniProtKB-UniRule"/>
</dbReference>
<evidence type="ECO:0000256" key="5">
    <source>
        <dbReference type="ARBA" id="ARBA00022705"/>
    </source>
</evidence>
<dbReference type="InterPro" id="IPR050219">
    <property type="entry name" value="DnaG_primase"/>
</dbReference>
<keyword evidence="10 12" id="KW-0238">DNA-binding</keyword>
<dbReference type="EC" id="2.7.7.101" evidence="12"/>
<dbReference type="SMART" id="SM00493">
    <property type="entry name" value="TOPRIM"/>
    <property type="match status" value="1"/>
</dbReference>
<dbReference type="InterPro" id="IPR019475">
    <property type="entry name" value="DNA_primase_DnaB-bd"/>
</dbReference>
<dbReference type="AlphaFoldDB" id="A0A1F5IQN7"/>
<evidence type="ECO:0000256" key="7">
    <source>
        <dbReference type="ARBA" id="ARBA00022771"/>
    </source>
</evidence>
<name>A0A1F5IQN7_9BACT</name>
<evidence type="ECO:0000313" key="17">
    <source>
        <dbReference type="Proteomes" id="UP000176336"/>
    </source>
</evidence>
<dbReference type="Proteomes" id="UP000176336">
    <property type="component" value="Unassembled WGS sequence"/>
</dbReference>
<dbReference type="InterPro" id="IPR030846">
    <property type="entry name" value="DnaG_bac"/>
</dbReference>
<evidence type="ECO:0000256" key="4">
    <source>
        <dbReference type="ARBA" id="ARBA00022695"/>
    </source>
</evidence>
<dbReference type="Pfam" id="PF01807">
    <property type="entry name" value="Zn_ribbon_DnaG"/>
    <property type="match status" value="1"/>
</dbReference>
<evidence type="ECO:0000256" key="1">
    <source>
        <dbReference type="ARBA" id="ARBA00022478"/>
    </source>
</evidence>
<keyword evidence="7 12" id="KW-0863">Zinc-finger</keyword>
<dbReference type="SUPFAM" id="SSF56731">
    <property type="entry name" value="DNA primase core"/>
    <property type="match status" value="1"/>
</dbReference>
<gene>
    <name evidence="12" type="primary">dnaG</name>
    <name evidence="16" type="ORF">A2871_04355</name>
</gene>
<sequence>MSLWDNCKAMDDVELVKEKINIVDLISEYLPLKKAGVNFKTNCPFHSEKTASFVVSPERQIWHCFGCQKGGDVFTFLIEKEGMEFKEALEMLAKKAGVVLQKRTGDKKDSKDRLFEINLKAQEFFHYILTKHKLGKNALEYLEKRGLRPETIKEFGIGYAPNSWESLSKFLRKRGFTTEEIVTSGLGVASKSGCYDRFRGRITFPLFDGKEKLRGFSGRVLIPTEPKYINSPQTPIFDKSSFLFGLNLAKSQIREKKEVILVEGEMDMIASYQAGFKNVVASKGTALTEGQVDLIKKYSENLILGFDMDLAGDSASRRGIEIADKSGLDIKVIQLSGGKDAAEVIRENPALWQSAVEEAMPIYDYYLTSIAKRYDSKNPSDLKKIGEELIPIWAKITDDLVRERYIQRLSAFLKTEEKFMRDAVEKARQQPLKSYTGLLKKANLSDNIVSTKSRRELLEEYLITLLLHPPSESNFVPFFPETLFLAEKWRQLFVYLVLYLDSISFKSRSFNINEFVLDLPKELLAEVDRLYLMELDDRLMDDKSWKKELESVVSELKKALIKASLERLSLEIRNAQEFDKIDVMENLNKRFRDLSVKLKNL</sequence>
<evidence type="ECO:0000313" key="16">
    <source>
        <dbReference type="EMBL" id="OGE18695.1"/>
    </source>
</evidence>
<evidence type="ECO:0000256" key="6">
    <source>
        <dbReference type="ARBA" id="ARBA00022723"/>
    </source>
</evidence>
<dbReference type="Pfam" id="PF08275">
    <property type="entry name" value="DNAG_N"/>
    <property type="match status" value="1"/>
</dbReference>
<dbReference type="HAMAP" id="MF_00974">
    <property type="entry name" value="DNA_primase_DnaG"/>
    <property type="match status" value="1"/>
</dbReference>
<proteinExistence type="inferred from homology"/>
<keyword evidence="11 12" id="KW-0804">Transcription</keyword>
<keyword evidence="6 12" id="KW-0479">Metal-binding</keyword>
<dbReference type="NCBIfam" id="TIGR01391">
    <property type="entry name" value="dnaG"/>
    <property type="match status" value="1"/>
</dbReference>
<dbReference type="EMBL" id="MFCR01000011">
    <property type="protein sequence ID" value="OGE18695.1"/>
    <property type="molecule type" value="Genomic_DNA"/>
</dbReference>
<dbReference type="InterPro" id="IPR034151">
    <property type="entry name" value="TOPRIM_DnaG_bac"/>
</dbReference>
<keyword evidence="5 12" id="KW-0235">DNA replication</keyword>
<dbReference type="InterPro" id="IPR006171">
    <property type="entry name" value="TOPRIM_dom"/>
</dbReference>
<dbReference type="PANTHER" id="PTHR30313:SF2">
    <property type="entry name" value="DNA PRIMASE"/>
    <property type="match status" value="1"/>
</dbReference>
<keyword evidence="2 12" id="KW-0639">Primosome</keyword>
<evidence type="ECO:0000259" key="15">
    <source>
        <dbReference type="PROSITE" id="PS50880"/>
    </source>
</evidence>
<protein>
    <recommendedName>
        <fullName evidence="12 13">DNA primase</fullName>
        <ecNumber evidence="12">2.7.7.101</ecNumber>
    </recommendedName>
</protein>
<dbReference type="InterPro" id="IPR013264">
    <property type="entry name" value="DNAG_N"/>
</dbReference>
<comment type="domain">
    <text evidence="12">Contains an N-terminal zinc-binding domain, a central core domain that contains the primase activity, and a C-terminal DnaB-binding domain.</text>
</comment>
<keyword evidence="1 12" id="KW-0240">DNA-directed RNA polymerase</keyword>
<comment type="caution">
    <text evidence="16">The sequence shown here is derived from an EMBL/GenBank/DDBJ whole genome shotgun (WGS) entry which is preliminary data.</text>
</comment>
<dbReference type="PROSITE" id="PS50880">
    <property type="entry name" value="TOPRIM"/>
    <property type="match status" value="1"/>
</dbReference>
<dbReference type="Pfam" id="PF13155">
    <property type="entry name" value="Toprim_2"/>
    <property type="match status" value="1"/>
</dbReference>
<evidence type="ECO:0000256" key="8">
    <source>
        <dbReference type="ARBA" id="ARBA00022833"/>
    </source>
</evidence>
<feature type="domain" description="Toprim" evidence="15">
    <location>
        <begin position="257"/>
        <end position="338"/>
    </location>
</feature>
<dbReference type="InterPro" id="IPR006295">
    <property type="entry name" value="DNA_primase_DnaG"/>
</dbReference>
<dbReference type="Gene3D" id="3.90.980.10">
    <property type="entry name" value="DNA primase, catalytic core, N-terminal domain"/>
    <property type="match status" value="1"/>
</dbReference>
<dbReference type="PIRSF" id="PIRSF002811">
    <property type="entry name" value="DnaG"/>
    <property type="match status" value="1"/>
</dbReference>
<evidence type="ECO:0000256" key="9">
    <source>
        <dbReference type="ARBA" id="ARBA00022842"/>
    </source>
</evidence>
<dbReference type="Gene3D" id="3.40.1360.10">
    <property type="match status" value="1"/>
</dbReference>
<evidence type="ECO:0000256" key="13">
    <source>
        <dbReference type="PIRNR" id="PIRNR002811"/>
    </source>
</evidence>
<dbReference type="FunFam" id="3.90.580.10:FF:000001">
    <property type="entry name" value="DNA primase"/>
    <property type="match status" value="1"/>
</dbReference>
<dbReference type="GO" id="GO:1990077">
    <property type="term" value="C:primosome complex"/>
    <property type="evidence" value="ECO:0007669"/>
    <property type="project" value="UniProtKB-KW"/>
</dbReference>
<dbReference type="GO" id="GO:0006269">
    <property type="term" value="P:DNA replication, synthesis of primer"/>
    <property type="evidence" value="ECO:0007669"/>
    <property type="project" value="UniProtKB-UniRule"/>
</dbReference>
<dbReference type="CDD" id="cd03364">
    <property type="entry name" value="TOPRIM_DnaG_primases"/>
    <property type="match status" value="1"/>
</dbReference>
<organism evidence="16 17">
    <name type="scientific">Candidatus Daviesbacteria bacterium RIFCSPHIGHO2_01_FULL_41_23</name>
    <dbReference type="NCBI Taxonomy" id="1797764"/>
    <lineage>
        <taxon>Bacteria</taxon>
        <taxon>Candidatus Daviesiibacteriota</taxon>
    </lineage>
</organism>
<dbReference type="SMART" id="SM00400">
    <property type="entry name" value="ZnF_CHCC"/>
    <property type="match status" value="1"/>
</dbReference>
<evidence type="ECO:0000256" key="11">
    <source>
        <dbReference type="ARBA" id="ARBA00023163"/>
    </source>
</evidence>
<dbReference type="GO" id="GO:0003677">
    <property type="term" value="F:DNA binding"/>
    <property type="evidence" value="ECO:0007669"/>
    <property type="project" value="UniProtKB-KW"/>
</dbReference>
<evidence type="ECO:0000256" key="3">
    <source>
        <dbReference type="ARBA" id="ARBA00022679"/>
    </source>
</evidence>
<dbReference type="InterPro" id="IPR036977">
    <property type="entry name" value="DNA_primase_Znf_CHC2"/>
</dbReference>
<dbReference type="GO" id="GO:0008270">
    <property type="term" value="F:zinc ion binding"/>
    <property type="evidence" value="ECO:0007669"/>
    <property type="project" value="UniProtKB-UniRule"/>
</dbReference>
<comment type="catalytic activity">
    <reaction evidence="12">
        <text>ssDNA + n NTP = ssDNA/pppN(pN)n-1 hybrid + (n-1) diphosphate.</text>
        <dbReference type="EC" id="2.7.7.101"/>
    </reaction>
</comment>
<dbReference type="Gene3D" id="3.90.580.10">
    <property type="entry name" value="Zinc finger, CHC2-type domain"/>
    <property type="match status" value="1"/>
</dbReference>
<dbReference type="SUPFAM" id="SSF57783">
    <property type="entry name" value="Zinc beta-ribbon"/>
    <property type="match status" value="1"/>
</dbReference>
<evidence type="ECO:0000256" key="10">
    <source>
        <dbReference type="ARBA" id="ARBA00023125"/>
    </source>
</evidence>
<dbReference type="InterPro" id="IPR037068">
    <property type="entry name" value="DNA_primase_core_N_sf"/>
</dbReference>
<dbReference type="InterPro" id="IPR002694">
    <property type="entry name" value="Znf_CHC2"/>
</dbReference>
<evidence type="ECO:0000256" key="14">
    <source>
        <dbReference type="PIRSR" id="PIRSR002811-1"/>
    </source>
</evidence>
<dbReference type="PANTHER" id="PTHR30313">
    <property type="entry name" value="DNA PRIMASE"/>
    <property type="match status" value="1"/>
</dbReference>
<dbReference type="GO" id="GO:0005737">
    <property type="term" value="C:cytoplasm"/>
    <property type="evidence" value="ECO:0007669"/>
    <property type="project" value="TreeGrafter"/>
</dbReference>
<keyword evidence="3 12" id="KW-0808">Transferase</keyword>
<evidence type="ECO:0000256" key="2">
    <source>
        <dbReference type="ARBA" id="ARBA00022515"/>
    </source>
</evidence>
<reference evidence="16 17" key="1">
    <citation type="journal article" date="2016" name="Nat. Commun.">
        <title>Thousands of microbial genomes shed light on interconnected biogeochemical processes in an aquifer system.</title>
        <authorList>
            <person name="Anantharaman K."/>
            <person name="Brown C.T."/>
            <person name="Hug L.A."/>
            <person name="Sharon I."/>
            <person name="Castelle C.J."/>
            <person name="Probst A.J."/>
            <person name="Thomas B.C."/>
            <person name="Singh A."/>
            <person name="Wilkins M.J."/>
            <person name="Karaoz U."/>
            <person name="Brodie E.L."/>
            <person name="Williams K.H."/>
            <person name="Hubbard S.S."/>
            <person name="Banfield J.F."/>
        </authorList>
    </citation>
    <scope>NUCLEOTIDE SEQUENCE [LARGE SCALE GENOMIC DNA]</scope>
</reference>
<comment type="function">
    <text evidence="12 13">RNA polymerase that catalyzes the synthesis of short RNA molecules used as primers for DNA polymerase during DNA replication.</text>
</comment>
<keyword evidence="4 12" id="KW-0548">Nucleotidyltransferase</keyword>
<comment type="cofactor">
    <cofactor evidence="12 13 14">
        <name>Zn(2+)</name>
        <dbReference type="ChEBI" id="CHEBI:29105"/>
    </cofactor>
    <text evidence="12 13 14">Binds 1 zinc ion per monomer.</text>
</comment>
<dbReference type="Pfam" id="PF10410">
    <property type="entry name" value="DnaB_bind"/>
    <property type="match status" value="1"/>
</dbReference>
<evidence type="ECO:0000256" key="12">
    <source>
        <dbReference type="HAMAP-Rule" id="MF_00974"/>
    </source>
</evidence>
<feature type="zinc finger region" description="CHC2-type" evidence="12 14">
    <location>
        <begin position="43"/>
        <end position="67"/>
    </location>
</feature>
<keyword evidence="8 12" id="KW-0862">Zinc</keyword>
<comment type="similarity">
    <text evidence="12 13">Belongs to the DnaG primase family.</text>
</comment>
<keyword evidence="9" id="KW-0460">Magnesium</keyword>
<comment type="subunit">
    <text evidence="12">Monomer. Interacts with DnaB.</text>
</comment>
<dbReference type="GO" id="GO:0000428">
    <property type="term" value="C:DNA-directed RNA polymerase complex"/>
    <property type="evidence" value="ECO:0007669"/>
    <property type="project" value="UniProtKB-KW"/>
</dbReference>
<accession>A0A1F5IQN7</accession>